<evidence type="ECO:0000313" key="3">
    <source>
        <dbReference type="Proteomes" id="UP000007257"/>
    </source>
</evidence>
<proteinExistence type="predicted"/>
<dbReference type="OrthoDB" id="2678579at2"/>
<dbReference type="EMBL" id="CP002507">
    <property type="protein sequence ID" value="ADW76723.1"/>
    <property type="molecule type" value="Genomic_DNA"/>
</dbReference>
<sequence>MIETIPNSVIGAVSSVIAAHYYSHTKLDSIFMESGAPGDVPFGNCETKCSSWLKICNEDPNTDALSVLGLVIQKYMDSSPNSFSKVGGNQTVENGQKRINDALSRNQLEYRTNGVITKSGATTISKTLEDYIKSGDYSSIDNEFRRAVENIQSDPHASVTAACSIIESTLKYYIEKFNLPMPQRLTVVPLWATVMPDLGLNDDPTLAADQHKVLKGMSSIIDGVAAFRSHIGSAHGRGSNPPMLVVAEARLIVNVSHTLVVFIMDVLHAKKM</sequence>
<evidence type="ECO:0000313" key="2">
    <source>
        <dbReference type="EMBL" id="ADW76723.1"/>
    </source>
</evidence>
<organism evidence="2 3">
    <name type="scientific">Rahnella sp. (strain Y9602)</name>
    <dbReference type="NCBI Taxonomy" id="2703885"/>
    <lineage>
        <taxon>Bacteria</taxon>
        <taxon>Pseudomonadati</taxon>
        <taxon>Pseudomonadota</taxon>
        <taxon>Gammaproteobacteria</taxon>
        <taxon>Enterobacterales</taxon>
        <taxon>Yersiniaceae</taxon>
        <taxon>Rahnella</taxon>
    </lineage>
</organism>
<dbReference type="Pfam" id="PF14355">
    <property type="entry name" value="Abi_C"/>
    <property type="match status" value="1"/>
</dbReference>
<dbReference type="Proteomes" id="UP000007257">
    <property type="component" value="Plasmid pRAHAQ02"/>
</dbReference>
<feature type="domain" description="Abortive infection protein-like C-terminal" evidence="1">
    <location>
        <begin position="190"/>
        <end position="265"/>
    </location>
</feature>
<reference evidence="3" key="1">
    <citation type="submission" date="2011-01" db="EMBL/GenBank/DDBJ databases">
        <title>Complete sequence of plasmid2 of Rahnella sp. Y9602.</title>
        <authorList>
            <consortium name="US DOE Joint Genome Institute"/>
            <person name="Lucas S."/>
            <person name="Copeland A."/>
            <person name="Lapidus A."/>
            <person name="Cheng J.-F."/>
            <person name="Goodwin L."/>
            <person name="Pitluck S."/>
            <person name="Lu M."/>
            <person name="Detter J.C."/>
            <person name="Han C."/>
            <person name="Tapia R."/>
            <person name="Land M."/>
            <person name="Hauser L."/>
            <person name="Kyrpides N."/>
            <person name="Ivanova N."/>
            <person name="Ovchinnikova G."/>
            <person name="Pagani I."/>
            <person name="Sobecky P.A."/>
            <person name="Martinez R.J."/>
            <person name="Woyke T."/>
        </authorList>
    </citation>
    <scope>NUCLEOTIDE SEQUENCE [LARGE SCALE GENOMIC DNA]</scope>
    <source>
        <strain evidence="3">Y9602</strain>
        <plasmid evidence="3">pRAHAQ02</plasmid>
    </source>
</reference>
<geneLocation type="plasmid" evidence="2 3">
    <name>pRAHAQ02</name>
</geneLocation>
<dbReference type="KEGG" id="rah:Rahaq_5157"/>
<keyword evidence="2" id="KW-0614">Plasmid</keyword>
<gene>
    <name evidence="2" type="ordered locus">Rahaq_5157</name>
</gene>
<dbReference type="RefSeq" id="WP_013578399.1">
    <property type="nucleotide sequence ID" value="NC_015063.1"/>
</dbReference>
<dbReference type="HOGENOM" id="CLU_081777_0_0_6"/>
<dbReference type="InterPro" id="IPR026001">
    <property type="entry name" value="Abi-like_C"/>
</dbReference>
<name>A0A0H3FPH8_RAHSY</name>
<evidence type="ECO:0000259" key="1">
    <source>
        <dbReference type="Pfam" id="PF14355"/>
    </source>
</evidence>
<reference evidence="2 3" key="2">
    <citation type="journal article" date="2012" name="J. Bacteriol.">
        <title>Complete Genome Sequence of Rahnella sp. Strain Y9602, a Gammaproteobacterium Isolate from Metal- and Radionuclide-Contaminated Soil.</title>
        <authorList>
            <person name="Martinez R.J."/>
            <person name="Bruce D."/>
            <person name="Detter C."/>
            <person name="Goodwin L.A."/>
            <person name="Han J."/>
            <person name="Han C.S."/>
            <person name="Held B."/>
            <person name="Land M.L."/>
            <person name="Mikhailova N."/>
            <person name="Nolan M."/>
            <person name="Pennacchio L."/>
            <person name="Pitluck S."/>
            <person name="Tapia R."/>
            <person name="Woyke T."/>
            <person name="Sobecky P.A."/>
        </authorList>
    </citation>
    <scope>NUCLEOTIDE SEQUENCE [LARGE SCALE GENOMIC DNA]</scope>
    <source>
        <strain evidence="2 3">Y9602</strain>
        <plasmid evidence="2 3">pRAHAQ02</plasmid>
    </source>
</reference>
<protein>
    <recommendedName>
        <fullName evidence="1">Abortive infection protein-like C-terminal domain-containing protein</fullName>
    </recommendedName>
</protein>
<dbReference type="AlphaFoldDB" id="A0A0H3FPH8"/>
<accession>A0A0H3FPH8</accession>